<dbReference type="RefSeq" id="WP_042607494.1">
    <property type="nucleotide sequence ID" value="NZ_JALJWP010000001.1"/>
</dbReference>
<evidence type="ECO:0000256" key="4">
    <source>
        <dbReference type="ARBA" id="ARBA00022764"/>
    </source>
</evidence>
<dbReference type="AlphaFoldDB" id="A0A1E8PIR0"/>
<proteinExistence type="inferred from homology"/>
<sequence length="150" mass="16984">MRKTLIALMFAAALPTVAMAMPQDGGPLGGPLDGPRHGGQMHGGMHGKGPYSQLDLTREQREQIRKIMGEQMHERKQVVDKYLEKLSPADQKAMKDEIAANHKKAESDVRALLKPEQQKQFDEIQKKRAERRAEWAEFKAWKAQQAQKAQ</sequence>
<dbReference type="InterPro" id="IPR052211">
    <property type="entry name" value="Cpx_auxiliary_protein"/>
</dbReference>
<keyword evidence="4" id="KW-0574">Periplasm</keyword>
<evidence type="ECO:0000256" key="3">
    <source>
        <dbReference type="ARBA" id="ARBA00022729"/>
    </source>
</evidence>
<evidence type="ECO:0000256" key="1">
    <source>
        <dbReference type="ARBA" id="ARBA00004418"/>
    </source>
</evidence>
<dbReference type="PANTHER" id="PTHR38102">
    <property type="entry name" value="PERIPLASMIC CHAPERONE SPY"/>
    <property type="match status" value="1"/>
</dbReference>
<accession>A0A1E8PIR0</accession>
<organism evidence="5 6">
    <name type="scientific">Pseudomonas koreensis</name>
    <dbReference type="NCBI Taxonomy" id="198620"/>
    <lineage>
        <taxon>Bacteria</taxon>
        <taxon>Pseudomonadati</taxon>
        <taxon>Pseudomonadota</taxon>
        <taxon>Gammaproteobacteria</taxon>
        <taxon>Pseudomonadales</taxon>
        <taxon>Pseudomonadaceae</taxon>
        <taxon>Pseudomonas</taxon>
    </lineage>
</organism>
<dbReference type="EMBL" id="SEUB01000005">
    <property type="protein sequence ID" value="RYM41377.1"/>
    <property type="molecule type" value="Genomic_DNA"/>
</dbReference>
<reference evidence="5 6" key="1">
    <citation type="submission" date="2019-02" db="EMBL/GenBank/DDBJ databases">
        <title>Genome of Pseudomonas korensis isolated from heavy metal contaminated environment.</title>
        <authorList>
            <person name="Ayangbenro A.S."/>
            <person name="Babalola O."/>
        </authorList>
    </citation>
    <scope>NUCLEOTIDE SEQUENCE [LARGE SCALE GENOMIC DNA]</scope>
    <source>
        <strain evidence="5 6">AB36</strain>
    </source>
</reference>
<dbReference type="PANTHER" id="PTHR38102:SF1">
    <property type="entry name" value="PERIPLASMIC CHAPERONE SPY"/>
    <property type="match status" value="1"/>
</dbReference>
<comment type="subcellular location">
    <subcellularLocation>
        <location evidence="1">Periplasm</location>
    </subcellularLocation>
</comment>
<protein>
    <submittedName>
        <fullName evidence="5">LTXXQ domain protein</fullName>
    </submittedName>
</protein>
<dbReference type="Gene3D" id="1.20.120.1490">
    <property type="match status" value="1"/>
</dbReference>
<name>A0A1E8PIR0_9PSED</name>
<keyword evidence="3" id="KW-0732">Signal</keyword>
<dbReference type="Pfam" id="PF07813">
    <property type="entry name" value="LTXXQ"/>
    <property type="match status" value="1"/>
</dbReference>
<dbReference type="Proteomes" id="UP000291107">
    <property type="component" value="Unassembled WGS sequence"/>
</dbReference>
<dbReference type="GeneID" id="75192501"/>
<evidence type="ECO:0000313" key="5">
    <source>
        <dbReference type="EMBL" id="RYM41377.1"/>
    </source>
</evidence>
<gene>
    <name evidence="5" type="ORF">EVS84_15945</name>
</gene>
<dbReference type="InterPro" id="IPR012899">
    <property type="entry name" value="LTXXQ"/>
</dbReference>
<comment type="caution">
    <text evidence="5">The sequence shown here is derived from an EMBL/GenBank/DDBJ whole genome shotgun (WGS) entry which is preliminary data.</text>
</comment>
<evidence type="ECO:0000313" key="6">
    <source>
        <dbReference type="Proteomes" id="UP000291107"/>
    </source>
</evidence>
<dbReference type="GO" id="GO:0051082">
    <property type="term" value="F:unfolded protein binding"/>
    <property type="evidence" value="ECO:0007669"/>
    <property type="project" value="TreeGrafter"/>
</dbReference>
<dbReference type="GO" id="GO:0030288">
    <property type="term" value="C:outer membrane-bounded periplasmic space"/>
    <property type="evidence" value="ECO:0007669"/>
    <property type="project" value="TreeGrafter"/>
</dbReference>
<evidence type="ECO:0000256" key="2">
    <source>
        <dbReference type="ARBA" id="ARBA00008441"/>
    </source>
</evidence>
<comment type="similarity">
    <text evidence="2">Belongs to the CpxP/Spy family.</text>
</comment>